<dbReference type="Gene3D" id="2.30.29.30">
    <property type="entry name" value="Pleckstrin-homology domain (PH domain)/Phosphotyrosine-binding domain (PTB)"/>
    <property type="match status" value="1"/>
</dbReference>
<gene>
    <name evidence="8" type="ORF">TOLI1172_LOCUS7159</name>
</gene>
<reference evidence="8" key="1">
    <citation type="submission" date="2021-01" db="EMBL/GenBank/DDBJ databases">
        <authorList>
            <person name="Corre E."/>
            <person name="Pelletier E."/>
            <person name="Niang G."/>
            <person name="Scheremetjew M."/>
            <person name="Finn R."/>
            <person name="Kale V."/>
            <person name="Holt S."/>
            <person name="Cochrane G."/>
            <person name="Meng A."/>
            <person name="Brown T."/>
            <person name="Cohen L."/>
        </authorList>
    </citation>
    <scope>NUCLEOTIDE SEQUENCE</scope>
    <source>
        <strain evidence="8">CCMP3278</strain>
    </source>
</reference>
<dbReference type="InterPro" id="IPR031968">
    <property type="entry name" value="VASt"/>
</dbReference>
<dbReference type="Pfam" id="PF16016">
    <property type="entry name" value="VASt"/>
    <property type="match status" value="2"/>
</dbReference>
<dbReference type="PANTHER" id="PTHR47666">
    <property type="entry name" value="PROTEIN VASCULAR ASSOCIATED DEATH 1, CHLOROPLASTIC"/>
    <property type="match status" value="1"/>
</dbReference>
<evidence type="ECO:0000256" key="5">
    <source>
        <dbReference type="SAM" id="MobiDB-lite"/>
    </source>
</evidence>
<dbReference type="EMBL" id="HBFP01009974">
    <property type="protein sequence ID" value="CAD8822763.1"/>
    <property type="molecule type" value="Transcribed_RNA"/>
</dbReference>
<feature type="compositionally biased region" description="Acidic residues" evidence="5">
    <location>
        <begin position="504"/>
        <end position="527"/>
    </location>
</feature>
<dbReference type="AlphaFoldDB" id="A0A7S0ZIC0"/>
<keyword evidence="2 6" id="KW-0812">Transmembrane</keyword>
<feature type="compositionally biased region" description="Polar residues" evidence="5">
    <location>
        <begin position="218"/>
        <end position="233"/>
    </location>
</feature>
<feature type="region of interest" description="Disordered" evidence="5">
    <location>
        <begin position="205"/>
        <end position="239"/>
    </location>
</feature>
<keyword evidence="3 6" id="KW-1133">Transmembrane helix</keyword>
<evidence type="ECO:0000256" key="4">
    <source>
        <dbReference type="ARBA" id="ARBA00023136"/>
    </source>
</evidence>
<evidence type="ECO:0000256" key="2">
    <source>
        <dbReference type="ARBA" id="ARBA00022692"/>
    </source>
</evidence>
<feature type="region of interest" description="Disordered" evidence="5">
    <location>
        <begin position="497"/>
        <end position="527"/>
    </location>
</feature>
<feature type="region of interest" description="Disordered" evidence="5">
    <location>
        <begin position="163"/>
        <end position="190"/>
    </location>
</feature>
<feature type="domain" description="VASt" evidence="7">
    <location>
        <begin position="312"/>
        <end position="487"/>
    </location>
</feature>
<dbReference type="PROSITE" id="PS51778">
    <property type="entry name" value="VAST"/>
    <property type="match status" value="2"/>
</dbReference>
<dbReference type="PANTHER" id="PTHR47666:SF1">
    <property type="entry name" value="PROTEIN VASCULAR ASSOCIATED DEATH 1, CHLOROPLASTIC"/>
    <property type="match status" value="1"/>
</dbReference>
<evidence type="ECO:0000256" key="6">
    <source>
        <dbReference type="SAM" id="Phobius"/>
    </source>
</evidence>
<dbReference type="InterPro" id="IPR011993">
    <property type="entry name" value="PH-like_dom_sf"/>
</dbReference>
<accession>A0A7S0ZIC0</accession>
<keyword evidence="4 6" id="KW-0472">Membrane</keyword>
<sequence length="842" mass="92768">MGASGESDGLSVDDGGALGAPADSRTFSAQPTTLKKPSSFEASVVPNTTLDASTVKSLQKLLSKVGMNFESAGAFLDSFSCGSEKKGLISHGRLYVFVLCIVFESKVFGGTRFALMRSNITEVKLRKVNRLKVHLNDGTTYKFVSFASREKCYQLLSSTNSEYDGAETGSEVGDEQQQHQHVPLSETEHRSSADSLMVSQVLLQDENSSQDPAGDASMTGSKRSSSVRPSTGFSDRKFSSVHENAGDEFESFSVVAKRESENVFIPSDEQVPVEQAISEEVAPPEPVDVEADLSWKLPDSDAEDLITGECYKAKELCARVTLPASAKVAYHVLFGDFESSCRIFKEVHLSSGDQEPINISQWTPDSELHALTREVSFIHPLAYKIGPSQTRTVEKQIRSFTSNGGVRVEFVGHSLDIPYSDNFRVESTVEITPVSDRSCEMTTFVTTRFIGKRPMVAKMIEKGTVDDTSPVFQKFCDIAKREVGQFQGALYPRGVEAVEQRPEVEEEDDEEDDDEILNDDDLPDPEEGLVWAEEGVDVFDKRFNECHDSKVEVARITLPVSTRVAYNALLIDNAGEFFKRVHAANGDLEPYEVDPWTVVSPGVEKARGVRFTHPLAYKIGPTKTRTSETQRISFSRSSASVFLDVEGHNLDIPYSDQFRAESFFELIPKDGLSATYGGAQCELVAYVATRFIGKKPMVSKMIEKGTVDDCGPAYQRLCAMALDEVNAFYLKRPGVSERRERAALRAAKAAKKRQKIQAASTRKAKAVPDYLTAARKSAATAPITVIAKAPFEVFGVDGNLIMEMTLLLILFVTLLLLMSMLIVLISLKTDIYTLSSMLSNRR</sequence>
<evidence type="ECO:0000256" key="3">
    <source>
        <dbReference type="ARBA" id="ARBA00022989"/>
    </source>
</evidence>
<name>A0A7S0ZIC0_9RHOD</name>
<dbReference type="GO" id="GO:0016020">
    <property type="term" value="C:membrane"/>
    <property type="evidence" value="ECO:0007669"/>
    <property type="project" value="UniProtKB-SubCell"/>
</dbReference>
<feature type="transmembrane region" description="Helical" evidence="6">
    <location>
        <begin position="806"/>
        <end position="827"/>
    </location>
</feature>
<evidence type="ECO:0000259" key="7">
    <source>
        <dbReference type="PROSITE" id="PS51778"/>
    </source>
</evidence>
<evidence type="ECO:0000313" key="8">
    <source>
        <dbReference type="EMBL" id="CAD8822763.1"/>
    </source>
</evidence>
<comment type="subcellular location">
    <subcellularLocation>
        <location evidence="1">Membrane</location>
    </subcellularLocation>
</comment>
<organism evidence="8">
    <name type="scientific">Timspurckia oligopyrenoides</name>
    <dbReference type="NCBI Taxonomy" id="708627"/>
    <lineage>
        <taxon>Eukaryota</taxon>
        <taxon>Rhodophyta</taxon>
        <taxon>Bangiophyceae</taxon>
        <taxon>Porphyridiales</taxon>
        <taxon>Porphyridiaceae</taxon>
        <taxon>Timspurckia</taxon>
    </lineage>
</organism>
<evidence type="ECO:0000256" key="1">
    <source>
        <dbReference type="ARBA" id="ARBA00004370"/>
    </source>
</evidence>
<protein>
    <recommendedName>
        <fullName evidence="7">VASt domain-containing protein</fullName>
    </recommendedName>
</protein>
<proteinExistence type="predicted"/>
<feature type="domain" description="VASt" evidence="7">
    <location>
        <begin position="547"/>
        <end position="734"/>
    </location>
</feature>